<proteinExistence type="predicted"/>
<evidence type="ECO:0000313" key="1">
    <source>
        <dbReference type="EMBL" id="SCC53362.1"/>
    </source>
</evidence>
<organism evidence="1 2">
    <name type="scientific">Bacillus wiedmannii</name>
    <dbReference type="NCBI Taxonomy" id="1890302"/>
    <lineage>
        <taxon>Bacteria</taxon>
        <taxon>Bacillati</taxon>
        <taxon>Bacillota</taxon>
        <taxon>Bacilli</taxon>
        <taxon>Bacillales</taxon>
        <taxon>Bacillaceae</taxon>
        <taxon>Bacillus</taxon>
        <taxon>Bacillus cereus group</taxon>
    </lineage>
</organism>
<reference evidence="2" key="1">
    <citation type="submission" date="2016-08" db="EMBL/GenBank/DDBJ databases">
        <authorList>
            <person name="Loux V."/>
            <person name="Rue O."/>
        </authorList>
    </citation>
    <scope>NUCLEOTIDE SEQUENCE [LARGE SCALE GENOMIC DNA]</scope>
    <source>
        <strain evidence="2">INRA Bc05-F1</strain>
    </source>
</reference>
<dbReference type="EMBL" id="FMBE01000014">
    <property type="protein sequence ID" value="SCC53362.1"/>
    <property type="molecule type" value="Genomic_DNA"/>
</dbReference>
<evidence type="ECO:0000313" key="2">
    <source>
        <dbReference type="Proteomes" id="UP000196052"/>
    </source>
</evidence>
<dbReference type="AlphaFoldDB" id="A0A1C4FBW1"/>
<gene>
    <name evidence="1" type="ORF">BC05F1_04240</name>
</gene>
<dbReference type="RefSeq" id="WP_258959595.1">
    <property type="nucleotide sequence ID" value="NZ_FMBE01000014.1"/>
</dbReference>
<accession>A0A1C4FBW1</accession>
<protein>
    <submittedName>
        <fullName evidence="1">Uncharacterized protein</fullName>
    </submittedName>
</protein>
<sequence>MNYSSRNINEKEIRPFVIEVLRDYRLLKVKFQNIQERSYYFRNLGKVQMMKLDIED</sequence>
<dbReference type="Proteomes" id="UP000196052">
    <property type="component" value="Unassembled WGS sequence"/>
</dbReference>
<name>A0A1C4FBW1_9BACI</name>